<dbReference type="EMBL" id="JAGIYY010000002">
    <property type="protein sequence ID" value="MBP0438616.1"/>
    <property type="molecule type" value="Genomic_DNA"/>
</dbReference>
<comment type="caution">
    <text evidence="3">The sequence shown here is derived from an EMBL/GenBank/DDBJ whole genome shotgun (WGS) entry which is preliminary data.</text>
</comment>
<name>A0A8J7R1S2_9HYPH</name>
<feature type="region of interest" description="Disordered" evidence="1">
    <location>
        <begin position="37"/>
        <end position="95"/>
    </location>
</feature>
<gene>
    <name evidence="3" type="ORF">J5Y06_08150</name>
</gene>
<dbReference type="Proteomes" id="UP000666240">
    <property type="component" value="Unassembled WGS sequence"/>
</dbReference>
<keyword evidence="2" id="KW-0732">Signal</keyword>
<organism evidence="3 4">
    <name type="scientific">Tianweitania sediminis</name>
    <dbReference type="NCBI Taxonomy" id="1502156"/>
    <lineage>
        <taxon>Bacteria</taxon>
        <taxon>Pseudomonadati</taxon>
        <taxon>Pseudomonadota</taxon>
        <taxon>Alphaproteobacteria</taxon>
        <taxon>Hyphomicrobiales</taxon>
        <taxon>Phyllobacteriaceae</taxon>
        <taxon>Tianweitania</taxon>
    </lineage>
</organism>
<evidence type="ECO:0000256" key="1">
    <source>
        <dbReference type="SAM" id="MobiDB-lite"/>
    </source>
</evidence>
<dbReference type="AlphaFoldDB" id="A0A8J7R1S2"/>
<feature type="chain" id="PRO_5035266012" evidence="2">
    <location>
        <begin position="23"/>
        <end position="110"/>
    </location>
</feature>
<reference evidence="3" key="1">
    <citation type="submission" date="2021-03" db="EMBL/GenBank/DDBJ databases">
        <title>Genome sequencing and assembly of Tianweitania sediminis.</title>
        <authorList>
            <person name="Chhetri G."/>
        </authorList>
    </citation>
    <scope>NUCLEOTIDE SEQUENCE</scope>
    <source>
        <strain evidence="3">Z8</strain>
    </source>
</reference>
<accession>A0A8J7R1S2</accession>
<evidence type="ECO:0000313" key="3">
    <source>
        <dbReference type="EMBL" id="MBP0438616.1"/>
    </source>
</evidence>
<feature type="compositionally biased region" description="Polar residues" evidence="1">
    <location>
        <begin position="43"/>
        <end position="70"/>
    </location>
</feature>
<dbReference type="RefSeq" id="WP_209334645.1">
    <property type="nucleotide sequence ID" value="NZ_JAGIYY010000002.1"/>
</dbReference>
<proteinExistence type="predicted"/>
<keyword evidence="4" id="KW-1185">Reference proteome</keyword>
<protein>
    <submittedName>
        <fullName evidence="3">Uncharacterized protein</fullName>
    </submittedName>
</protein>
<evidence type="ECO:0000313" key="4">
    <source>
        <dbReference type="Proteomes" id="UP000666240"/>
    </source>
</evidence>
<sequence>MSRILIISLAAALVLPAGVASAQNCRAIGSSFFCSDGRAGQRAPTTPSLNNRFQNDQLGNQRYTNPQQRAKSPGNAIFPTDPTRTNRIGDTVYNPDGSKCRTVGNSLTCQ</sequence>
<feature type="signal peptide" evidence="2">
    <location>
        <begin position="1"/>
        <end position="22"/>
    </location>
</feature>
<evidence type="ECO:0000256" key="2">
    <source>
        <dbReference type="SAM" id="SignalP"/>
    </source>
</evidence>